<sequence length="302" mass="33972">MGEYSKALSSHERSLDILKIALPPNHPNLASSYNNIGNVYSDMGEYSKALLSHERSLEIRKIALPPNHPDLAHSYNNIASLYNSMGEYSKALLFLERTLVIFEKSLAPNHPHIALTDLKCDESNVWSTTFEKLNIESELKLNILSGQVGIEEKGKYLKTANKSEEIDRIVLSCMYQVKQQLVDIAFKSVNKCICPMAFADKSTTHVITGILWGANVFATFDLHKTTENKQLNVLEKLIASIRKCMVLLKTDRDVEAEFQDQDSLVHNQLSIHFSGDIEMEQISATFLETVAMISNIPTNVKK</sequence>
<accession>A0A8S2JR78</accession>
<keyword evidence="2 3" id="KW-0802">TPR repeat</keyword>
<evidence type="ECO:0000256" key="3">
    <source>
        <dbReference type="PROSITE-ProRule" id="PRU00339"/>
    </source>
</evidence>
<dbReference type="SMART" id="SM00028">
    <property type="entry name" value="TPR"/>
    <property type="match status" value="2"/>
</dbReference>
<dbReference type="InterPro" id="IPR019734">
    <property type="entry name" value="TPR_rpt"/>
</dbReference>
<dbReference type="SUPFAM" id="SSF48452">
    <property type="entry name" value="TPR-like"/>
    <property type="match status" value="1"/>
</dbReference>
<feature type="repeat" description="TPR" evidence="3">
    <location>
        <begin position="30"/>
        <end position="63"/>
    </location>
</feature>
<evidence type="ECO:0000313" key="5">
    <source>
        <dbReference type="Proteomes" id="UP000676336"/>
    </source>
</evidence>
<reference evidence="4" key="1">
    <citation type="submission" date="2021-02" db="EMBL/GenBank/DDBJ databases">
        <authorList>
            <person name="Nowell W R."/>
        </authorList>
    </citation>
    <scope>NUCLEOTIDE SEQUENCE</scope>
</reference>
<protein>
    <recommendedName>
        <fullName evidence="6">Kinesin light chain</fullName>
    </recommendedName>
</protein>
<comment type="caution">
    <text evidence="4">The sequence shown here is derived from an EMBL/GenBank/DDBJ whole genome shotgun (WGS) entry which is preliminary data.</text>
</comment>
<organism evidence="4 5">
    <name type="scientific">Rotaria magnacalcarata</name>
    <dbReference type="NCBI Taxonomy" id="392030"/>
    <lineage>
        <taxon>Eukaryota</taxon>
        <taxon>Metazoa</taxon>
        <taxon>Spiralia</taxon>
        <taxon>Gnathifera</taxon>
        <taxon>Rotifera</taxon>
        <taxon>Eurotatoria</taxon>
        <taxon>Bdelloidea</taxon>
        <taxon>Philodinida</taxon>
        <taxon>Philodinidae</taxon>
        <taxon>Rotaria</taxon>
    </lineage>
</organism>
<dbReference type="PANTHER" id="PTHR45641:SF19">
    <property type="entry name" value="NEPHROCYSTIN-3"/>
    <property type="match status" value="1"/>
</dbReference>
<dbReference type="InterPro" id="IPR011990">
    <property type="entry name" value="TPR-like_helical_dom_sf"/>
</dbReference>
<feature type="repeat" description="TPR" evidence="3">
    <location>
        <begin position="72"/>
        <end position="105"/>
    </location>
</feature>
<evidence type="ECO:0008006" key="6">
    <source>
        <dbReference type="Google" id="ProtNLM"/>
    </source>
</evidence>
<name>A0A8S2JR78_9BILA</name>
<evidence type="ECO:0000256" key="2">
    <source>
        <dbReference type="ARBA" id="ARBA00022803"/>
    </source>
</evidence>
<dbReference type="Pfam" id="PF13374">
    <property type="entry name" value="TPR_10"/>
    <property type="match status" value="1"/>
</dbReference>
<dbReference type="Pfam" id="PF13424">
    <property type="entry name" value="TPR_12"/>
    <property type="match status" value="1"/>
</dbReference>
<dbReference type="AlphaFoldDB" id="A0A8S2JR78"/>
<gene>
    <name evidence="4" type="ORF">SMN809_LOCUS2204</name>
</gene>
<proteinExistence type="predicted"/>
<dbReference type="PROSITE" id="PS50005">
    <property type="entry name" value="TPR"/>
    <property type="match status" value="2"/>
</dbReference>
<dbReference type="Proteomes" id="UP000676336">
    <property type="component" value="Unassembled WGS sequence"/>
</dbReference>
<evidence type="ECO:0000256" key="1">
    <source>
        <dbReference type="ARBA" id="ARBA00022737"/>
    </source>
</evidence>
<dbReference type="EMBL" id="CAJOBI010000392">
    <property type="protein sequence ID" value="CAF3819552.1"/>
    <property type="molecule type" value="Genomic_DNA"/>
</dbReference>
<dbReference type="PANTHER" id="PTHR45641">
    <property type="entry name" value="TETRATRICOPEPTIDE REPEAT PROTEIN (AFU_ORTHOLOGUE AFUA_6G03870)"/>
    <property type="match status" value="1"/>
</dbReference>
<dbReference type="Gene3D" id="1.25.40.10">
    <property type="entry name" value="Tetratricopeptide repeat domain"/>
    <property type="match status" value="1"/>
</dbReference>
<evidence type="ECO:0000313" key="4">
    <source>
        <dbReference type="EMBL" id="CAF3819552.1"/>
    </source>
</evidence>
<keyword evidence="1" id="KW-0677">Repeat</keyword>